<dbReference type="SMART" id="SM00468">
    <property type="entry name" value="PreSET"/>
    <property type="match status" value="1"/>
</dbReference>
<evidence type="ECO:0000256" key="13">
    <source>
        <dbReference type="PIRSR" id="PIRSR009343-2"/>
    </source>
</evidence>
<evidence type="ECO:0000256" key="14">
    <source>
        <dbReference type="SAM" id="MobiDB-lite"/>
    </source>
</evidence>
<dbReference type="Pfam" id="PF05033">
    <property type="entry name" value="Pre-SET"/>
    <property type="match status" value="1"/>
</dbReference>
<keyword evidence="4 12" id="KW-0489">Methyltransferase</keyword>
<dbReference type="PANTHER" id="PTHR46223">
    <property type="entry name" value="HISTONE-LYSINE N-METHYLTRANSFERASE SUV39H"/>
    <property type="match status" value="1"/>
</dbReference>
<dbReference type="InterPro" id="IPR050973">
    <property type="entry name" value="H3K9_Histone-Lys_N-MTase"/>
</dbReference>
<dbReference type="InterPro" id="IPR016197">
    <property type="entry name" value="Chromo-like_dom_sf"/>
</dbReference>
<comment type="subcellular location">
    <subcellularLocation>
        <location evidence="2">Chromosome</location>
        <location evidence="2">Centromere</location>
    </subcellularLocation>
    <subcellularLocation>
        <location evidence="1 12">Nucleus</location>
    </subcellularLocation>
</comment>
<feature type="binding site" evidence="13">
    <location>
        <position position="371"/>
    </location>
    <ligand>
        <name>Zn(2+)</name>
        <dbReference type="ChEBI" id="CHEBI:29105"/>
        <label>2</label>
    </ligand>
</feature>
<evidence type="ECO:0000259" key="15">
    <source>
        <dbReference type="PROSITE" id="PS50013"/>
    </source>
</evidence>
<dbReference type="PROSITE" id="PS50280">
    <property type="entry name" value="SET"/>
    <property type="match status" value="1"/>
</dbReference>
<proteinExistence type="evidence at transcript level"/>
<dbReference type="InterPro" id="IPR000953">
    <property type="entry name" value="Chromo/chromo_shadow_dom"/>
</dbReference>
<gene>
    <name evidence="19" type="primary">su(var)3-9</name>
</gene>
<dbReference type="Gene3D" id="3.40.50.300">
    <property type="entry name" value="P-loop containing nucleotide triphosphate hydrolases"/>
    <property type="match status" value="1"/>
</dbReference>
<keyword evidence="5 12" id="KW-0808">Transferase</keyword>
<dbReference type="Pfam" id="PF00856">
    <property type="entry name" value="SET"/>
    <property type="match status" value="1"/>
</dbReference>
<dbReference type="GO" id="GO:0000775">
    <property type="term" value="C:chromosome, centromeric region"/>
    <property type="evidence" value="ECO:0007669"/>
    <property type="project" value="UniProtKB-SubCell"/>
</dbReference>
<feature type="compositionally biased region" description="Basic residues" evidence="14">
    <location>
        <begin position="115"/>
        <end position="132"/>
    </location>
</feature>
<evidence type="ECO:0000256" key="3">
    <source>
        <dbReference type="ARBA" id="ARBA00022454"/>
    </source>
</evidence>
<dbReference type="InterPro" id="IPR011381">
    <property type="entry name" value="H3-K9_MeTrfase_SUV39H1/2-like"/>
</dbReference>
<keyword evidence="9 12" id="KW-0156">Chromatin regulator</keyword>
<evidence type="ECO:0000256" key="2">
    <source>
        <dbReference type="ARBA" id="ARBA00004584"/>
    </source>
</evidence>
<dbReference type="EMBL" id="AM050267">
    <property type="protein sequence ID" value="CAJ18349.1"/>
    <property type="molecule type" value="mRNA"/>
</dbReference>
<evidence type="ECO:0000256" key="8">
    <source>
        <dbReference type="ARBA" id="ARBA00022833"/>
    </source>
</evidence>
<feature type="binding site" evidence="13">
    <location>
        <position position="555"/>
    </location>
    <ligand>
        <name>Zn(2+)</name>
        <dbReference type="ChEBI" id="CHEBI:29105"/>
        <label>4</label>
    </ligand>
</feature>
<protein>
    <recommendedName>
        <fullName evidence="12">Histone-lysine N-methyltransferase</fullName>
        <ecNumber evidence="12">2.1.1.355</ecNumber>
    </recommendedName>
</protein>
<dbReference type="PROSITE" id="PS50868">
    <property type="entry name" value="POST_SET"/>
    <property type="match status" value="1"/>
</dbReference>
<feature type="domain" description="Post-SET" evidence="18">
    <location>
        <begin position="549"/>
        <end position="565"/>
    </location>
</feature>
<feature type="domain" description="SET" evidence="16">
    <location>
        <begin position="392"/>
        <end position="519"/>
    </location>
</feature>
<evidence type="ECO:0000256" key="12">
    <source>
        <dbReference type="PIRNR" id="PIRNR009343"/>
    </source>
</evidence>
<feature type="binding site" evidence="13">
    <location>
        <position position="375"/>
    </location>
    <ligand>
        <name>Zn(2+)</name>
        <dbReference type="ChEBI" id="CHEBI:29105"/>
        <label>2</label>
    </ligand>
</feature>
<keyword evidence="10 12" id="KW-0539">Nucleus</keyword>
<dbReference type="GO" id="GO:0005634">
    <property type="term" value="C:nucleus"/>
    <property type="evidence" value="ECO:0007669"/>
    <property type="project" value="UniProtKB-SubCell"/>
</dbReference>
<feature type="binding site" evidence="13">
    <location>
        <position position="381"/>
    </location>
    <ligand>
        <name>Zn(2+)</name>
        <dbReference type="ChEBI" id="CHEBI:29105"/>
        <label>3</label>
    </ligand>
</feature>
<keyword evidence="3" id="KW-0158">Chromosome</keyword>
<name>Q2PBA3_FORAU</name>
<reference evidence="19" key="1">
    <citation type="journal article" date="2006" name="BMC Evol. Biol.">
        <title>The evolution of the histone methyltransferase gene Su(var)3-9 in metazoans includes a fusion with and a re-fission from a functionally unrelated gene.</title>
        <authorList>
            <person name="Krauss V."/>
            <person name="Fassl A."/>
            <person name="Fiebig P."/>
            <person name="Patties I."/>
            <person name="Sass H."/>
        </authorList>
    </citation>
    <scope>NUCLEOTIDE SEQUENCE</scope>
</reference>
<dbReference type="SMART" id="SM00298">
    <property type="entry name" value="CHROMO"/>
    <property type="match status" value="1"/>
</dbReference>
<evidence type="ECO:0000256" key="6">
    <source>
        <dbReference type="ARBA" id="ARBA00022691"/>
    </source>
</evidence>
<keyword evidence="8 12" id="KW-0862">Zinc</keyword>
<evidence type="ECO:0000259" key="17">
    <source>
        <dbReference type="PROSITE" id="PS50867"/>
    </source>
</evidence>
<dbReference type="SUPFAM" id="SSF82199">
    <property type="entry name" value="SET domain"/>
    <property type="match status" value="1"/>
</dbReference>
<dbReference type="InterPro" id="IPR027417">
    <property type="entry name" value="P-loop_NTPase"/>
</dbReference>
<evidence type="ECO:0000256" key="10">
    <source>
        <dbReference type="ARBA" id="ARBA00023242"/>
    </source>
</evidence>
<dbReference type="PIRSF" id="PIRSF009343">
    <property type="entry name" value="SUV39_SET"/>
    <property type="match status" value="1"/>
</dbReference>
<dbReference type="InterPro" id="IPR023780">
    <property type="entry name" value="Chromo_domain"/>
</dbReference>
<dbReference type="Gene3D" id="2.40.50.40">
    <property type="match status" value="1"/>
</dbReference>
<evidence type="ECO:0000259" key="18">
    <source>
        <dbReference type="PROSITE" id="PS50868"/>
    </source>
</evidence>
<evidence type="ECO:0000256" key="7">
    <source>
        <dbReference type="ARBA" id="ARBA00022723"/>
    </source>
</evidence>
<keyword evidence="11" id="KW-0137">Centromere</keyword>
<evidence type="ECO:0000259" key="16">
    <source>
        <dbReference type="PROSITE" id="PS50280"/>
    </source>
</evidence>
<feature type="binding site" evidence="13">
    <location>
        <position position="335"/>
    </location>
    <ligand>
        <name>Zn(2+)</name>
        <dbReference type="ChEBI" id="CHEBI:29105"/>
        <label>1</label>
    </ligand>
</feature>
<keyword evidence="7 12" id="KW-0479">Metal-binding</keyword>
<evidence type="ECO:0000256" key="9">
    <source>
        <dbReference type="ARBA" id="ARBA00022853"/>
    </source>
</evidence>
<accession>Q2PBA3</accession>
<feature type="domain" description="Pre-SET" evidence="17">
    <location>
        <begin position="331"/>
        <end position="389"/>
    </location>
</feature>
<dbReference type="InterPro" id="IPR046341">
    <property type="entry name" value="SET_dom_sf"/>
</dbReference>
<feature type="binding site" evidence="13">
    <location>
        <position position="344"/>
    </location>
    <ligand>
        <name>Zn(2+)</name>
        <dbReference type="ChEBI" id="CHEBI:29105"/>
        <label>2</label>
    </ligand>
</feature>
<feature type="binding site" evidence="13">
    <location>
        <position position="479"/>
    </location>
    <ligand>
        <name>Zn(2+)</name>
        <dbReference type="ChEBI" id="CHEBI:29105"/>
        <label>4</label>
    </ligand>
</feature>
<feature type="binding site" evidence="13">
    <location>
        <position position="377"/>
    </location>
    <ligand>
        <name>Zn(2+)</name>
        <dbReference type="ChEBI" id="CHEBI:29105"/>
        <label>3</label>
    </ligand>
</feature>
<dbReference type="InterPro" id="IPR003616">
    <property type="entry name" value="Post-SET_dom"/>
</dbReference>
<evidence type="ECO:0000256" key="5">
    <source>
        <dbReference type="ARBA" id="ARBA00022679"/>
    </source>
</evidence>
<feature type="binding site" evidence="13">
    <location>
        <position position="371"/>
    </location>
    <ligand>
        <name>Zn(2+)</name>
        <dbReference type="ChEBI" id="CHEBI:29105"/>
        <label>3</label>
    </ligand>
</feature>
<dbReference type="SUPFAM" id="SSF52540">
    <property type="entry name" value="P-loop containing nucleoside triphosphate hydrolases"/>
    <property type="match status" value="1"/>
</dbReference>
<dbReference type="InterPro" id="IPR023779">
    <property type="entry name" value="Chromodomain_CS"/>
</dbReference>
<dbReference type="PROSITE" id="PS00598">
    <property type="entry name" value="CHROMO_1"/>
    <property type="match status" value="1"/>
</dbReference>
<dbReference type="SUPFAM" id="SSF54160">
    <property type="entry name" value="Chromo domain-like"/>
    <property type="match status" value="1"/>
</dbReference>
<dbReference type="SMART" id="SM00317">
    <property type="entry name" value="SET"/>
    <property type="match status" value="1"/>
</dbReference>
<dbReference type="CDD" id="cd10542">
    <property type="entry name" value="SET_SUV39H"/>
    <property type="match status" value="1"/>
</dbReference>
<dbReference type="PANTHER" id="PTHR46223:SF4">
    <property type="entry name" value="HISTONE-LYSINE N-METHYLTRANSFERASE-RELATED"/>
    <property type="match status" value="1"/>
</dbReference>
<dbReference type="GO" id="GO:0008270">
    <property type="term" value="F:zinc ion binding"/>
    <property type="evidence" value="ECO:0007669"/>
    <property type="project" value="UniProtKB-UniRule"/>
</dbReference>
<evidence type="ECO:0000313" key="19">
    <source>
        <dbReference type="EMBL" id="CAJ18349.1"/>
    </source>
</evidence>
<dbReference type="EC" id="2.1.1.355" evidence="12"/>
<feature type="binding site" evidence="13">
    <location>
        <position position="560"/>
    </location>
    <ligand>
        <name>Zn(2+)</name>
        <dbReference type="ChEBI" id="CHEBI:29105"/>
        <label>4</label>
    </ligand>
</feature>
<dbReference type="GO" id="GO:0140949">
    <property type="term" value="F:histone H3K9 trimethyltransferase activity"/>
    <property type="evidence" value="ECO:0007669"/>
    <property type="project" value="UniProtKB-EC"/>
</dbReference>
<dbReference type="GO" id="GO:0032259">
    <property type="term" value="P:methylation"/>
    <property type="evidence" value="ECO:0007669"/>
    <property type="project" value="UniProtKB-KW"/>
</dbReference>
<feature type="binding site" evidence="13">
    <location>
        <position position="333"/>
    </location>
    <ligand>
        <name>Zn(2+)</name>
        <dbReference type="ChEBI" id="CHEBI:29105"/>
        <label>1</label>
    </ligand>
</feature>
<dbReference type="CDD" id="cd00024">
    <property type="entry name" value="CD_CSD"/>
    <property type="match status" value="1"/>
</dbReference>
<evidence type="ECO:0000256" key="1">
    <source>
        <dbReference type="ARBA" id="ARBA00004123"/>
    </source>
</evidence>
<dbReference type="PROSITE" id="PS50867">
    <property type="entry name" value="PRE_SET"/>
    <property type="match status" value="1"/>
</dbReference>
<keyword evidence="6 12" id="KW-0949">S-adenosyl-L-methionine</keyword>
<dbReference type="AlphaFoldDB" id="Q2PBA3"/>
<comment type="catalytic activity">
    <reaction evidence="12">
        <text>L-lysyl(9)-[histone H3] + 3 S-adenosyl-L-methionine = N(6),N(6),N(6)-trimethyl-L-lysyl(9)-[histone H3] + 3 S-adenosyl-L-homocysteine + 3 H(+)</text>
        <dbReference type="Rhea" id="RHEA:60276"/>
        <dbReference type="Rhea" id="RHEA-COMP:15538"/>
        <dbReference type="Rhea" id="RHEA-COMP:15546"/>
        <dbReference type="ChEBI" id="CHEBI:15378"/>
        <dbReference type="ChEBI" id="CHEBI:29969"/>
        <dbReference type="ChEBI" id="CHEBI:57856"/>
        <dbReference type="ChEBI" id="CHEBI:59789"/>
        <dbReference type="ChEBI" id="CHEBI:61961"/>
        <dbReference type="EC" id="2.1.1.355"/>
    </reaction>
</comment>
<evidence type="ECO:0000256" key="4">
    <source>
        <dbReference type="ARBA" id="ARBA00022603"/>
    </source>
</evidence>
<organism evidence="19">
    <name type="scientific">Forficula auricularia</name>
    <name type="common">European earwig</name>
    <dbReference type="NCBI Taxonomy" id="13068"/>
    <lineage>
        <taxon>Eukaryota</taxon>
        <taxon>Metazoa</taxon>
        <taxon>Ecdysozoa</taxon>
        <taxon>Arthropoda</taxon>
        <taxon>Hexapoda</taxon>
        <taxon>Insecta</taxon>
        <taxon>Pterygota</taxon>
        <taxon>Neoptera</taxon>
        <taxon>Polyneoptera</taxon>
        <taxon>Dermaptera</taxon>
        <taxon>Neodermaptera</taxon>
        <taxon>Epidermaptera</taxon>
        <taxon>Forficuloidea</taxon>
        <taxon>Forficulidae</taxon>
        <taxon>Forficula</taxon>
    </lineage>
</organism>
<dbReference type="Pfam" id="PF00385">
    <property type="entry name" value="Chromo"/>
    <property type="match status" value="1"/>
</dbReference>
<feature type="region of interest" description="Disordered" evidence="14">
    <location>
        <begin position="85"/>
        <end position="132"/>
    </location>
</feature>
<dbReference type="InterPro" id="IPR007728">
    <property type="entry name" value="Pre-SET_dom"/>
</dbReference>
<dbReference type="Gene3D" id="2.170.270.10">
    <property type="entry name" value="SET domain"/>
    <property type="match status" value="1"/>
</dbReference>
<feature type="binding site" evidence="13">
    <location>
        <position position="553"/>
    </location>
    <ligand>
        <name>Zn(2+)</name>
        <dbReference type="ChEBI" id="CHEBI:29105"/>
        <label>4</label>
    </ligand>
</feature>
<dbReference type="PROSITE" id="PS50013">
    <property type="entry name" value="CHROMO_2"/>
    <property type="match status" value="1"/>
</dbReference>
<feature type="domain" description="Chromo" evidence="15">
    <location>
        <begin position="139"/>
        <end position="198"/>
    </location>
</feature>
<comment type="similarity">
    <text evidence="12">Belongs to the class V-like SAM-binding methyltransferase superfamily. Histone-lysine methyltransferase family. Suvar3-9 subfamily.</text>
</comment>
<sequence>MAGGEGVSTGQPNLYKQDLSKLDVTKLTPLSPEVISRQATINIGTIGHVAHGKSTVVKAISGVQTVRFKNELERNITIKLGELSEGSNEKETANEMSSKDVPNSIKENKTNGKNSHSRKRKHSTLTGNGKRKKREDDEYLVDYIVDDRLNNNIREYLIKWRNWDDEFNSWEPEEHLNNCKTKIKSYHAHKEKAEMYEKLRSQYLDNTPQAINAMIKKLQINGKLIFRKRPSSQTINQKLLNLFNEKQRAVNIPKIDTLKNEILIEYIYKKQIEMNKKLNSWIDSIPTANGTKKGSITIENEVDIEFPPENFTYTNHYMEGNGVIISNDPPIGCICKTICSNTQCYCCTQSKPAYNADGCIIVRFGTPIYECNKKCACPSTCLNRVVQKGTNVKFTIFRTNGRGWGVKTVKPIKKGQFICQYVGLVITSSEAEILSKEYKKSGLNYLFDLDFNENESGIPPYCVDATNHGNVSHFINHSCDPNAAIYAVWIDCLNPDIPNLALFATRRIKAGEEITFDYNVSDSFGDTPKRTAPKSPLRMKSPYGSSKKNRIPCLCSADKCRRVLF</sequence>
<dbReference type="InterPro" id="IPR001214">
    <property type="entry name" value="SET_dom"/>
</dbReference>
<feature type="binding site" evidence="13">
    <location>
        <position position="333"/>
    </location>
    <ligand>
        <name>Zn(2+)</name>
        <dbReference type="ChEBI" id="CHEBI:29105"/>
        <label>2</label>
    </ligand>
</feature>
<evidence type="ECO:0000256" key="11">
    <source>
        <dbReference type="ARBA" id="ARBA00023328"/>
    </source>
</evidence>